<reference evidence="2" key="1">
    <citation type="submission" date="2021-04" db="EMBL/GenBank/DDBJ databases">
        <title>Draft Genome Sequence of Pandoravirus japonicus, Isolated from the Sabaishi River of Niigata, Japan.</title>
        <authorList>
            <person name="Hosokawa N."/>
            <person name="Takahashi H."/>
            <person name="Aoki K."/>
            <person name="Takemura M."/>
        </authorList>
    </citation>
    <scope>NUCLEOTIDE SEQUENCE</scope>
</reference>
<sequence length="165" mass="17291">MDAPRYGPPVPPGAATASSAAAPTAKNAARFKIALVCAAAVVILVTVLALVARALERRDARNRYPPALVDRFRSLVRHASQGSVVTAQDQNPVVALLHANSALVHARVARSLLPAADAERLAGVNLDELVLVLEDQQLEAMQRINIACPELQPDGVAAVATGWLG</sequence>
<keyword evidence="1" id="KW-1133">Transmembrane helix</keyword>
<proteinExistence type="predicted"/>
<evidence type="ECO:0000313" key="3">
    <source>
        <dbReference type="Proteomes" id="UP001253637"/>
    </source>
</evidence>
<protein>
    <submittedName>
        <fullName evidence="2">Uncharacterized protein</fullName>
    </submittedName>
</protein>
<dbReference type="Proteomes" id="UP001253637">
    <property type="component" value="Segment"/>
</dbReference>
<accession>A0A811BR10</accession>
<keyword evidence="1" id="KW-0812">Transmembrane</keyword>
<name>A0A811BR10_9VIRU</name>
<evidence type="ECO:0000313" key="2">
    <source>
        <dbReference type="EMBL" id="BCU03557.1"/>
    </source>
</evidence>
<keyword evidence="1" id="KW-0472">Membrane</keyword>
<feature type="transmembrane region" description="Helical" evidence="1">
    <location>
        <begin position="33"/>
        <end position="55"/>
    </location>
</feature>
<dbReference type="EMBL" id="LC625835">
    <property type="protein sequence ID" value="BCU03557.1"/>
    <property type="molecule type" value="Genomic_DNA"/>
</dbReference>
<evidence type="ECO:0000256" key="1">
    <source>
        <dbReference type="SAM" id="Phobius"/>
    </source>
</evidence>
<organism evidence="2 3">
    <name type="scientific">Pandoravirus japonicus</name>
    <dbReference type="NCBI Taxonomy" id="2823154"/>
    <lineage>
        <taxon>Viruses</taxon>
        <taxon>Pandoravirus</taxon>
    </lineage>
</organism>